<comment type="caution">
    <text evidence="2">The sequence shown here is derived from an EMBL/GenBank/DDBJ whole genome shotgun (WGS) entry which is preliminary data.</text>
</comment>
<dbReference type="AlphaFoldDB" id="A0AB37WLD8"/>
<evidence type="ECO:0000313" key="3">
    <source>
        <dbReference type="Proteomes" id="UP000292340"/>
    </source>
</evidence>
<proteinExistence type="predicted"/>
<dbReference type="EMBL" id="PDXB01000013">
    <property type="protein sequence ID" value="RYN28266.1"/>
    <property type="molecule type" value="Genomic_DNA"/>
</dbReference>
<dbReference type="Pfam" id="PF04081">
    <property type="entry name" value="DNA_pol_delta_4"/>
    <property type="match status" value="1"/>
</dbReference>
<name>A0AB37WLD8_9PLEO</name>
<protein>
    <recommendedName>
        <fullName evidence="4">DNA polymerase delta subunit 4</fullName>
    </recommendedName>
</protein>
<evidence type="ECO:0000256" key="1">
    <source>
        <dbReference type="SAM" id="MobiDB-lite"/>
    </source>
</evidence>
<dbReference type="GO" id="GO:0043625">
    <property type="term" value="C:delta DNA polymerase complex"/>
    <property type="evidence" value="ECO:0007669"/>
    <property type="project" value="TreeGrafter"/>
</dbReference>
<dbReference type="GO" id="GO:0000731">
    <property type="term" value="P:DNA synthesis involved in DNA repair"/>
    <property type="evidence" value="ECO:0007669"/>
    <property type="project" value="InterPro"/>
</dbReference>
<dbReference type="PANTHER" id="PTHR14303">
    <property type="entry name" value="DNA POLYMERASE DELTA SUBUNIT 4"/>
    <property type="match status" value="1"/>
</dbReference>
<sequence length="197" mass="22005">MAPRRKASAPAAKSQQSTLAFHGRTNRVTKAGVKSQGAKKNILEAKLKDIKPEVADIPNTEPTTTEAAIIEQTEQEVKAQEVESTPDEDRARRISDAAIKKYWAAKEKQRLAPRAHQGGLSLHDKILREFDMSAHYGPCTGIARLKRWKRAQRLDLDPPIEVLAVLLREQDASDKDRIAVQRSIVDEILNSRAELDV</sequence>
<dbReference type="GO" id="GO:0006261">
    <property type="term" value="P:DNA-templated DNA replication"/>
    <property type="evidence" value="ECO:0007669"/>
    <property type="project" value="TreeGrafter"/>
</dbReference>
<dbReference type="Proteomes" id="UP000292340">
    <property type="component" value="Unassembled WGS sequence"/>
</dbReference>
<feature type="region of interest" description="Disordered" evidence="1">
    <location>
        <begin position="1"/>
        <end position="35"/>
    </location>
</feature>
<evidence type="ECO:0008006" key="4">
    <source>
        <dbReference type="Google" id="ProtNLM"/>
    </source>
</evidence>
<reference evidence="2" key="2">
    <citation type="journal article" date="2019" name="bioRxiv">
        <title>Genomics, evolutionary history and diagnostics of the Alternaria alternata species group including apple and Asian pear pathotypes.</title>
        <authorList>
            <person name="Armitage A.D."/>
            <person name="Cockerton H.M."/>
            <person name="Sreenivasaprasad S."/>
            <person name="Woodhall J.W."/>
            <person name="Lane C.R."/>
            <person name="Harrison R.J."/>
            <person name="Clarkson J.P."/>
        </authorList>
    </citation>
    <scope>NUCLEOTIDE SEQUENCE</scope>
    <source>
        <strain evidence="2">FERA 1164</strain>
    </source>
</reference>
<gene>
    <name evidence="2" type="ORF">AA0115_g6179</name>
</gene>
<dbReference type="PANTHER" id="PTHR14303:SF0">
    <property type="entry name" value="DNA POLYMERASE DELTA SUBUNIT 4"/>
    <property type="match status" value="1"/>
</dbReference>
<dbReference type="GO" id="GO:0003887">
    <property type="term" value="F:DNA-directed DNA polymerase activity"/>
    <property type="evidence" value="ECO:0007669"/>
    <property type="project" value="TreeGrafter"/>
</dbReference>
<accession>A0AB37WLD8</accession>
<evidence type="ECO:0000313" key="2">
    <source>
        <dbReference type="EMBL" id="RYN28266.1"/>
    </source>
</evidence>
<organism evidence="2 3">
    <name type="scientific">Alternaria tenuissima</name>
    <dbReference type="NCBI Taxonomy" id="119927"/>
    <lineage>
        <taxon>Eukaryota</taxon>
        <taxon>Fungi</taxon>
        <taxon>Dikarya</taxon>
        <taxon>Ascomycota</taxon>
        <taxon>Pezizomycotina</taxon>
        <taxon>Dothideomycetes</taxon>
        <taxon>Pleosporomycetidae</taxon>
        <taxon>Pleosporales</taxon>
        <taxon>Pleosporineae</taxon>
        <taxon>Pleosporaceae</taxon>
        <taxon>Alternaria</taxon>
        <taxon>Alternaria sect. Alternaria</taxon>
        <taxon>Alternaria alternata complex</taxon>
    </lineage>
</organism>
<dbReference type="InterPro" id="IPR007218">
    <property type="entry name" value="DNA_pol_delta_4"/>
</dbReference>
<reference evidence="2" key="1">
    <citation type="submission" date="2017-10" db="EMBL/GenBank/DDBJ databases">
        <authorList>
            <person name="Armitage A.D."/>
            <person name="Barbara D.J."/>
            <person name="Woodhall J.W."/>
            <person name="Sreenivasaprasad S."/>
            <person name="Lane C.R."/>
            <person name="Clarkson J.P."/>
            <person name="Harrison R.J."/>
        </authorList>
    </citation>
    <scope>NUCLEOTIDE SEQUENCE</scope>
    <source>
        <strain evidence="2">FERA 1164</strain>
    </source>
</reference>